<evidence type="ECO:0000256" key="1">
    <source>
        <dbReference type="SAM" id="MobiDB-lite"/>
    </source>
</evidence>
<reference evidence="2 3" key="1">
    <citation type="submission" date="2024-02" db="EMBL/GenBank/DDBJ databases">
        <authorList>
            <person name="Chen Y."/>
            <person name="Shah S."/>
            <person name="Dougan E. K."/>
            <person name="Thang M."/>
            <person name="Chan C."/>
        </authorList>
    </citation>
    <scope>NUCLEOTIDE SEQUENCE [LARGE SCALE GENOMIC DNA]</scope>
</reference>
<dbReference type="Proteomes" id="UP001642484">
    <property type="component" value="Unassembled WGS sequence"/>
</dbReference>
<comment type="caution">
    <text evidence="2">The sequence shown here is derived from an EMBL/GenBank/DDBJ whole genome shotgun (WGS) entry which is preliminary data.</text>
</comment>
<sequence length="184" mass="20483">MAHLEETFLKQVRKYGVDGCFKLQSYWTLQTSNAINGPGLAKLKDLVGALSDLQTGLHFKFSDLKAALKQCTAEFPDIRKQVHEEQRGDYEGTLASALLCICAHVRRLKDPTRFKEACSKCTNHEKKELFEMKRWVGGDDAEPQSPPGPAFAELEDLPSLPATPSLAATPMKNTLDEEAEPQLH</sequence>
<evidence type="ECO:0000313" key="2">
    <source>
        <dbReference type="EMBL" id="CAK9017244.1"/>
    </source>
</evidence>
<evidence type="ECO:0000313" key="3">
    <source>
        <dbReference type="Proteomes" id="UP001642484"/>
    </source>
</evidence>
<proteinExistence type="predicted"/>
<keyword evidence="3" id="KW-1185">Reference proteome</keyword>
<gene>
    <name evidence="2" type="ORF">CCMP2556_LOCUS12803</name>
</gene>
<accession>A0ABP0JT84</accession>
<organism evidence="2 3">
    <name type="scientific">Durusdinium trenchii</name>
    <dbReference type="NCBI Taxonomy" id="1381693"/>
    <lineage>
        <taxon>Eukaryota</taxon>
        <taxon>Sar</taxon>
        <taxon>Alveolata</taxon>
        <taxon>Dinophyceae</taxon>
        <taxon>Suessiales</taxon>
        <taxon>Symbiodiniaceae</taxon>
        <taxon>Durusdinium</taxon>
    </lineage>
</organism>
<dbReference type="EMBL" id="CAXAMN010006334">
    <property type="protein sequence ID" value="CAK9017244.1"/>
    <property type="molecule type" value="Genomic_DNA"/>
</dbReference>
<name>A0ABP0JT84_9DINO</name>
<protein>
    <submittedName>
        <fullName evidence="2">Uncharacterized protein</fullName>
    </submittedName>
</protein>
<feature type="region of interest" description="Disordered" evidence="1">
    <location>
        <begin position="137"/>
        <end position="184"/>
    </location>
</feature>